<dbReference type="InterPro" id="IPR041588">
    <property type="entry name" value="Integrase_H2C2"/>
</dbReference>
<protein>
    <submittedName>
        <fullName evidence="2">Integrase catalytic domain-containing protein</fullName>
    </submittedName>
</protein>
<gene>
    <name evidence="2" type="primary">AVEN_227303_1</name>
    <name evidence="2" type="ORF">TNCV_1339251</name>
</gene>
<dbReference type="EMBL" id="BMAU01021069">
    <property type="protein sequence ID" value="GFX89226.1"/>
    <property type="molecule type" value="Genomic_DNA"/>
</dbReference>
<keyword evidence="3" id="KW-1185">Reference proteome</keyword>
<organism evidence="2 3">
    <name type="scientific">Trichonephila clavipes</name>
    <name type="common">Golden silk orbweaver</name>
    <name type="synonym">Nephila clavipes</name>
    <dbReference type="NCBI Taxonomy" id="2585209"/>
    <lineage>
        <taxon>Eukaryota</taxon>
        <taxon>Metazoa</taxon>
        <taxon>Ecdysozoa</taxon>
        <taxon>Arthropoda</taxon>
        <taxon>Chelicerata</taxon>
        <taxon>Arachnida</taxon>
        <taxon>Araneae</taxon>
        <taxon>Araneomorphae</taxon>
        <taxon>Entelegynae</taxon>
        <taxon>Araneoidea</taxon>
        <taxon>Nephilidae</taxon>
        <taxon>Trichonephila</taxon>
    </lineage>
</organism>
<comment type="caution">
    <text evidence="2">The sequence shown here is derived from an EMBL/GenBank/DDBJ whole genome shotgun (WGS) entry which is preliminary data.</text>
</comment>
<evidence type="ECO:0000313" key="2">
    <source>
        <dbReference type="EMBL" id="GFX89226.1"/>
    </source>
</evidence>
<dbReference type="PANTHER" id="PTHR47331">
    <property type="entry name" value="PHD-TYPE DOMAIN-CONTAINING PROTEIN"/>
    <property type="match status" value="1"/>
</dbReference>
<dbReference type="Pfam" id="PF17921">
    <property type="entry name" value="Integrase_H2C2"/>
    <property type="match status" value="1"/>
</dbReference>
<sequence length="264" mass="30373">MIGTTFRDRKIQQTFPLEDAAWMFWQNQNGGKALIGSEVLQKTGRSKKFILTLKSLTLKKRKTVTSATNSETNKFKFFNDVSSFGKIVRIMAYVLRFCNNLKKIGSIPKKGKVEVAELYEAEKVILKEIQLETLAEEKQIKLNTMKGDDGLIRVETRVSCRKDLETFRYPILLPNTHQLVKKLIMEKHIELEHAGTQTLMSNLRESYWIIKSRKTIRQVVRSCITCKRFSARPLETVNIPLPEDRVRDAAIFEVCGVDLCGPLF</sequence>
<evidence type="ECO:0000259" key="1">
    <source>
        <dbReference type="Pfam" id="PF17921"/>
    </source>
</evidence>
<dbReference type="PANTHER" id="PTHR47331:SF2">
    <property type="match status" value="1"/>
</dbReference>
<proteinExistence type="predicted"/>
<dbReference type="Proteomes" id="UP000887159">
    <property type="component" value="Unassembled WGS sequence"/>
</dbReference>
<feature type="domain" description="Integrase zinc-binding" evidence="1">
    <location>
        <begin position="177"/>
        <end position="231"/>
    </location>
</feature>
<reference evidence="2" key="1">
    <citation type="submission" date="2020-08" db="EMBL/GenBank/DDBJ databases">
        <title>Multicomponent nature underlies the extraordinary mechanical properties of spider dragline silk.</title>
        <authorList>
            <person name="Kono N."/>
            <person name="Nakamura H."/>
            <person name="Mori M."/>
            <person name="Yoshida Y."/>
            <person name="Ohtoshi R."/>
            <person name="Malay A.D."/>
            <person name="Moran D.A.P."/>
            <person name="Tomita M."/>
            <person name="Numata K."/>
            <person name="Arakawa K."/>
        </authorList>
    </citation>
    <scope>NUCLEOTIDE SEQUENCE</scope>
</reference>
<name>A0A8X6RCI0_TRICX</name>
<evidence type="ECO:0000313" key="3">
    <source>
        <dbReference type="Proteomes" id="UP000887159"/>
    </source>
</evidence>
<accession>A0A8X6RCI0</accession>
<dbReference type="AlphaFoldDB" id="A0A8X6RCI0"/>
<dbReference type="Gene3D" id="1.10.340.70">
    <property type="match status" value="1"/>
</dbReference>